<dbReference type="AlphaFoldDB" id="A0A6L3SN68"/>
<proteinExistence type="predicted"/>
<reference evidence="1 2" key="1">
    <citation type="submission" date="2019-09" db="EMBL/GenBank/DDBJ databases">
        <title>YIM 48816 draft genome.</title>
        <authorList>
            <person name="Jiang L."/>
        </authorList>
    </citation>
    <scope>NUCLEOTIDE SEQUENCE [LARGE SCALE GENOMIC DNA]</scope>
    <source>
        <strain evidence="1 2">YIM 48816</strain>
    </source>
</reference>
<evidence type="ECO:0000313" key="2">
    <source>
        <dbReference type="Proteomes" id="UP000474159"/>
    </source>
</evidence>
<protein>
    <submittedName>
        <fullName evidence="1">Uncharacterized protein</fullName>
    </submittedName>
</protein>
<accession>A0A6L3SN68</accession>
<dbReference type="Proteomes" id="UP000474159">
    <property type="component" value="Unassembled WGS sequence"/>
</dbReference>
<organism evidence="1 2">
    <name type="scientific">Methylobacterium soli</name>
    <dbReference type="NCBI Taxonomy" id="553447"/>
    <lineage>
        <taxon>Bacteria</taxon>
        <taxon>Pseudomonadati</taxon>
        <taxon>Pseudomonadota</taxon>
        <taxon>Alphaproteobacteria</taxon>
        <taxon>Hyphomicrobiales</taxon>
        <taxon>Methylobacteriaceae</taxon>
        <taxon>Methylobacterium</taxon>
    </lineage>
</organism>
<gene>
    <name evidence="1" type="ORF">F6X53_31875</name>
</gene>
<name>A0A6L3SN68_9HYPH</name>
<evidence type="ECO:0000313" key="1">
    <source>
        <dbReference type="EMBL" id="KAB1067998.1"/>
    </source>
</evidence>
<comment type="caution">
    <text evidence="1">The sequence shown here is derived from an EMBL/GenBank/DDBJ whole genome shotgun (WGS) entry which is preliminary data.</text>
</comment>
<dbReference type="EMBL" id="VZZK01000097">
    <property type="protein sequence ID" value="KAB1067998.1"/>
    <property type="molecule type" value="Genomic_DNA"/>
</dbReference>
<keyword evidence="2" id="KW-1185">Reference proteome</keyword>
<sequence>MTARTCRAPGCGARTTRYGRFCSTHKSRSRRHGHPEQKAITKADLRPFVKLVQARIEKNQGNPAWDLCEARWCALVSHAQRLVTARHAGQAGSRFERIAAQEIVKLAANVEASVVMETTFAMFLLENEQPRRFRSDASFRFQLVRRLRGLSEVNAGVWFNAATGKTKRAYRELAPSRLLKKSASGGR</sequence>